<dbReference type="PROSITE" id="PS51857">
    <property type="entry name" value="CSD_2"/>
    <property type="match status" value="1"/>
</dbReference>
<sequence length="333" mass="37213">MKNSSQHPGLLRIGVFYDGTYLSHVSNYYLYEHERRARLSIGGLHEFIREQVAQQESVEKRFCQIVDAHYFRGRLPAKLAQAQDVLFRERQFDDVLIREGVTLHFLPVTADAHGDISEKGIDVWFALEAFELAVQKHFDVTVLITGDGDFVPLVRKLNTLGTRVMLLAWDFEFQREGRTIATRTSQALINEVTYPVMMADEIDSRGRQRDSSVAQIFVQRVREAGAPSPVPEAPVGAAPPNRPQDDPQFLLQATVGAIANVNTDKGYGFIRPEGAQTNLFFHFSALQNCELADLSAGSPVRFRVVSTERGPNAVEIHLRDDVSGLPPSDNPAP</sequence>
<dbReference type="SMART" id="SM00357">
    <property type="entry name" value="CSP"/>
    <property type="match status" value="1"/>
</dbReference>
<organism evidence="3 4">
    <name type="scientific">Ideonella paludis</name>
    <dbReference type="NCBI Taxonomy" id="1233411"/>
    <lineage>
        <taxon>Bacteria</taxon>
        <taxon>Pseudomonadati</taxon>
        <taxon>Pseudomonadota</taxon>
        <taxon>Betaproteobacteria</taxon>
        <taxon>Burkholderiales</taxon>
        <taxon>Sphaerotilaceae</taxon>
        <taxon>Ideonella</taxon>
    </lineage>
</organism>
<dbReference type="Pfam" id="PF01936">
    <property type="entry name" value="NYN"/>
    <property type="match status" value="1"/>
</dbReference>
<dbReference type="SUPFAM" id="SSF50249">
    <property type="entry name" value="Nucleic acid-binding proteins"/>
    <property type="match status" value="1"/>
</dbReference>
<dbReference type="Gene3D" id="2.40.50.140">
    <property type="entry name" value="Nucleic acid-binding proteins"/>
    <property type="match status" value="1"/>
</dbReference>
<dbReference type="PANTHER" id="PTHR35458">
    <property type="entry name" value="SLR0755 PROTEIN"/>
    <property type="match status" value="1"/>
</dbReference>
<reference evidence="3 4" key="1">
    <citation type="submission" date="2021-04" db="EMBL/GenBank/DDBJ databases">
        <title>The genome sequence of type strain Ideonella paludis KCTC 32238.</title>
        <authorList>
            <person name="Liu Y."/>
        </authorList>
    </citation>
    <scope>NUCLEOTIDE SEQUENCE [LARGE SCALE GENOMIC DNA]</scope>
    <source>
        <strain evidence="3 4">KCTC 32238</strain>
    </source>
</reference>
<dbReference type="InterPro" id="IPR002059">
    <property type="entry name" value="CSP_DNA-bd"/>
</dbReference>
<dbReference type="InterPro" id="IPR047140">
    <property type="entry name" value="LabA"/>
</dbReference>
<dbReference type="Pfam" id="PF00313">
    <property type="entry name" value="CSD"/>
    <property type="match status" value="1"/>
</dbReference>
<feature type="domain" description="CSD" evidence="2">
    <location>
        <begin position="253"/>
        <end position="318"/>
    </location>
</feature>
<accession>A0ABS5E2L2</accession>
<dbReference type="EMBL" id="JAGQDG010000009">
    <property type="protein sequence ID" value="MBQ0937661.1"/>
    <property type="molecule type" value="Genomic_DNA"/>
</dbReference>
<evidence type="ECO:0000256" key="1">
    <source>
        <dbReference type="SAM" id="MobiDB-lite"/>
    </source>
</evidence>
<feature type="region of interest" description="Disordered" evidence="1">
    <location>
        <begin position="224"/>
        <end position="244"/>
    </location>
</feature>
<dbReference type="CDD" id="cd04458">
    <property type="entry name" value="CSP_CDS"/>
    <property type="match status" value="1"/>
</dbReference>
<name>A0ABS5E2L2_9BURK</name>
<evidence type="ECO:0000313" key="3">
    <source>
        <dbReference type="EMBL" id="MBQ0937661.1"/>
    </source>
</evidence>
<proteinExistence type="predicted"/>
<gene>
    <name evidence="3" type="ORF">KAK11_20220</name>
</gene>
<dbReference type="Proteomes" id="UP000672097">
    <property type="component" value="Unassembled WGS sequence"/>
</dbReference>
<evidence type="ECO:0000313" key="4">
    <source>
        <dbReference type="Proteomes" id="UP000672097"/>
    </source>
</evidence>
<dbReference type="RefSeq" id="WP_210811298.1">
    <property type="nucleotide sequence ID" value="NZ_JAGQDG010000009.1"/>
</dbReference>
<dbReference type="InterPro" id="IPR011129">
    <property type="entry name" value="CSD"/>
</dbReference>
<comment type="caution">
    <text evidence="3">The sequence shown here is derived from an EMBL/GenBank/DDBJ whole genome shotgun (WGS) entry which is preliminary data.</text>
</comment>
<evidence type="ECO:0000259" key="2">
    <source>
        <dbReference type="PROSITE" id="PS51857"/>
    </source>
</evidence>
<keyword evidence="4" id="KW-1185">Reference proteome</keyword>
<dbReference type="Gene3D" id="3.40.50.1010">
    <property type="entry name" value="5'-nuclease"/>
    <property type="match status" value="1"/>
</dbReference>
<dbReference type="InterPro" id="IPR012340">
    <property type="entry name" value="NA-bd_OB-fold"/>
</dbReference>
<dbReference type="PANTHER" id="PTHR35458:SF8">
    <property type="entry name" value="SLR0650 PROTEIN"/>
    <property type="match status" value="1"/>
</dbReference>
<protein>
    <submittedName>
        <fullName evidence="3">NYN domain-containing protein</fullName>
    </submittedName>
</protein>
<dbReference type="InterPro" id="IPR021139">
    <property type="entry name" value="NYN"/>
</dbReference>